<accession>B5Y7B4</accession>
<protein>
    <submittedName>
        <fullName evidence="4">Chemotaxis protein CheC, inhibitor of MCP methylation</fullName>
    </submittedName>
</protein>
<feature type="domain" description="CheC-like protein" evidence="3">
    <location>
        <begin position="11"/>
        <end position="46"/>
    </location>
</feature>
<evidence type="ECO:0000259" key="3">
    <source>
        <dbReference type="Pfam" id="PF04509"/>
    </source>
</evidence>
<evidence type="ECO:0000256" key="2">
    <source>
        <dbReference type="ARBA" id="ARBA00022801"/>
    </source>
</evidence>
<evidence type="ECO:0000313" key="4">
    <source>
        <dbReference type="EMBL" id="ACI16925.1"/>
    </source>
</evidence>
<dbReference type="AlphaFoldDB" id="B5Y7B4"/>
<reference evidence="5" key="1">
    <citation type="submission" date="2008-08" db="EMBL/GenBank/DDBJ databases">
        <title>The complete genome sequence of Coprothermobacter proteolyticus strain ATCC 5245 / DSM 5265 / BT.</title>
        <authorList>
            <person name="Dodson R.J."/>
            <person name="Durkin A.S."/>
            <person name="Wu M."/>
            <person name="Eisen J."/>
            <person name="Sutton G."/>
        </authorList>
    </citation>
    <scope>NUCLEOTIDE SEQUENCE [LARGE SCALE GENOMIC DNA]</scope>
    <source>
        <strain evidence="5">ATCC 35245 / DSM 5265 / OCM 4 / BT</strain>
    </source>
</reference>
<gene>
    <name evidence="4" type="primary">cheC</name>
    <name evidence="4" type="ordered locus">COPRO5265_0294</name>
</gene>
<dbReference type="RefSeq" id="WP_012543577.1">
    <property type="nucleotide sequence ID" value="NC_011295.1"/>
</dbReference>
<dbReference type="GO" id="GO:0016787">
    <property type="term" value="F:hydrolase activity"/>
    <property type="evidence" value="ECO:0007669"/>
    <property type="project" value="UniProtKB-KW"/>
</dbReference>
<dbReference type="Gene3D" id="3.40.1550.10">
    <property type="entry name" value="CheC-like"/>
    <property type="match status" value="1"/>
</dbReference>
<proteinExistence type="predicted"/>
<dbReference type="GO" id="GO:0006935">
    <property type="term" value="P:chemotaxis"/>
    <property type="evidence" value="ECO:0007669"/>
    <property type="project" value="UniProtKB-KW"/>
</dbReference>
<sequence>MSKDDLSNPVILDVLKELANIGTGHAVTALSSMIGKFVGITVPEVYLESLGKVANILGDPEEEVAAVYVGYHGELDGGAMVIFDASSTHGLFQALMGSDMDLCDPMGLSMIQEVGNILVGSFVSALATFFGSTILAEPPGVAVDMLGAVLNVLLAEVGQHADYLIVAKTTISIEDVNIRGWIVDIPTPESFKRITEKLGL</sequence>
<dbReference type="Pfam" id="PF04509">
    <property type="entry name" value="CheC"/>
    <property type="match status" value="2"/>
</dbReference>
<evidence type="ECO:0000313" key="5">
    <source>
        <dbReference type="Proteomes" id="UP000001732"/>
    </source>
</evidence>
<dbReference type="CDD" id="cd17909">
    <property type="entry name" value="CheC_ClassI"/>
    <property type="match status" value="1"/>
</dbReference>
<dbReference type="KEGG" id="cpo:COPRO5265_0294"/>
<dbReference type="Proteomes" id="UP000001732">
    <property type="component" value="Chromosome"/>
</dbReference>
<dbReference type="PANTHER" id="PTHR43693">
    <property type="entry name" value="PROTEIN PHOSPHATASE CHEZ"/>
    <property type="match status" value="1"/>
</dbReference>
<keyword evidence="1" id="KW-0145">Chemotaxis</keyword>
<keyword evidence="5" id="KW-1185">Reference proteome</keyword>
<dbReference type="InterPro" id="IPR050992">
    <property type="entry name" value="CheZ_family_phosphatases"/>
</dbReference>
<keyword evidence="2" id="KW-0378">Hydrolase</keyword>
<name>B5Y7B4_COPPD</name>
<dbReference type="PANTHER" id="PTHR43693:SF1">
    <property type="entry name" value="PROTEIN PHOSPHATASE CHEZ"/>
    <property type="match status" value="1"/>
</dbReference>
<dbReference type="EMBL" id="CP001145">
    <property type="protein sequence ID" value="ACI16925.1"/>
    <property type="molecule type" value="Genomic_DNA"/>
</dbReference>
<organism evidence="4 5">
    <name type="scientific">Coprothermobacter proteolyticus (strain ATCC 35245 / DSM 5265 / OCM 4 / BT)</name>
    <dbReference type="NCBI Taxonomy" id="309798"/>
    <lineage>
        <taxon>Bacteria</taxon>
        <taxon>Pseudomonadati</taxon>
        <taxon>Coprothermobacterota</taxon>
        <taxon>Coprothermobacteria</taxon>
        <taxon>Coprothermobacterales</taxon>
        <taxon>Coprothermobacteraceae</taxon>
        <taxon>Coprothermobacter</taxon>
    </lineage>
</organism>
<dbReference type="InterPro" id="IPR007597">
    <property type="entry name" value="CheC"/>
</dbReference>
<evidence type="ECO:0000256" key="1">
    <source>
        <dbReference type="ARBA" id="ARBA00022500"/>
    </source>
</evidence>
<dbReference type="SUPFAM" id="SSF103039">
    <property type="entry name" value="CheC-like"/>
    <property type="match status" value="1"/>
</dbReference>
<dbReference type="HOGENOM" id="CLU_087860_2_1_9"/>
<dbReference type="InterPro" id="IPR028976">
    <property type="entry name" value="CheC-like_sf"/>
</dbReference>
<reference evidence="4 5" key="2">
    <citation type="journal article" date="2014" name="Genome Announc.">
        <title>Complete Genome Sequence of Coprothermobacter proteolyticus DSM 5265.</title>
        <authorList>
            <person name="Alexiev A."/>
            <person name="Coil D.A."/>
            <person name="Badger J.H."/>
            <person name="Enticknap J."/>
            <person name="Ward N."/>
            <person name="Robb F.T."/>
            <person name="Eisen J.A."/>
        </authorList>
    </citation>
    <scope>NUCLEOTIDE SEQUENCE [LARGE SCALE GENOMIC DNA]</scope>
    <source>
        <strain evidence="5">ATCC 35245 / DSM 5265 / OCM 4 / BT</strain>
    </source>
</reference>
<dbReference type="eggNOG" id="COG1776">
    <property type="taxonomic scope" value="Bacteria"/>
</dbReference>
<dbReference type="OrthoDB" id="9812187at2"/>
<feature type="domain" description="CheC-like protein" evidence="3">
    <location>
        <begin position="106"/>
        <end position="141"/>
    </location>
</feature>
<dbReference type="STRING" id="309798.COPRO5265_0294"/>